<dbReference type="PaxDb" id="411902-CLOBOL_06891"/>
<dbReference type="HOGENOM" id="CLU_3355417_0_0_9"/>
<gene>
    <name evidence="1" type="ORF">CLOBOL_06891</name>
</gene>
<name>A8S4V9_ENTBW</name>
<proteinExistence type="predicted"/>
<evidence type="ECO:0000313" key="2">
    <source>
        <dbReference type="Proteomes" id="UP000005396"/>
    </source>
</evidence>
<sequence length="36" mass="4462">MISRYDAGIFYFLKMYINIHFYVKFLCQLCTVFKMN</sequence>
<protein>
    <submittedName>
        <fullName evidence="1">Uncharacterized protein</fullName>
    </submittedName>
</protein>
<evidence type="ECO:0000313" key="1">
    <source>
        <dbReference type="EMBL" id="EDP12663.1"/>
    </source>
</evidence>
<comment type="caution">
    <text evidence="1">The sequence shown here is derived from an EMBL/GenBank/DDBJ whole genome shotgun (WGS) entry which is preliminary data.</text>
</comment>
<reference evidence="1 2" key="2">
    <citation type="submission" date="2007-09" db="EMBL/GenBank/DDBJ databases">
        <title>Draft genome sequence of Clostridium bolteae (ATCC BAA-613).</title>
        <authorList>
            <person name="Sudarsanam P."/>
            <person name="Ley R."/>
            <person name="Guruge J."/>
            <person name="Turnbaugh P.J."/>
            <person name="Mahowald M."/>
            <person name="Liep D."/>
            <person name="Gordon J."/>
        </authorList>
    </citation>
    <scope>NUCLEOTIDE SEQUENCE [LARGE SCALE GENOMIC DNA]</scope>
    <source>
        <strain evidence="2">ATCC BAA-613 / DSM 15670 / CCUG 46953 / JCM 12243 / WAL 16351</strain>
    </source>
</reference>
<reference evidence="1 2" key="1">
    <citation type="submission" date="2007-08" db="EMBL/GenBank/DDBJ databases">
        <authorList>
            <person name="Fulton L."/>
            <person name="Clifton S."/>
            <person name="Fulton B."/>
            <person name="Xu J."/>
            <person name="Minx P."/>
            <person name="Pepin K.H."/>
            <person name="Johnson M."/>
            <person name="Thiruvilangam P."/>
            <person name="Bhonagiri V."/>
            <person name="Nash W.E."/>
            <person name="Mardis E.R."/>
            <person name="Wilson R.K."/>
        </authorList>
    </citation>
    <scope>NUCLEOTIDE SEQUENCE [LARGE SCALE GENOMIC DNA]</scope>
    <source>
        <strain evidence="2">ATCC BAA-613 / DSM 15670 / CCUG 46953 / JCM 12243 / WAL 16351</strain>
    </source>
</reference>
<organism evidence="1 2">
    <name type="scientific">Enterocloster bolteae (strain ATCC BAA-613 / DSM 15670 / CCUG 46953 / JCM 12243 / WAL 16351)</name>
    <name type="common">Clostridium bolteae</name>
    <dbReference type="NCBI Taxonomy" id="411902"/>
    <lineage>
        <taxon>Bacteria</taxon>
        <taxon>Bacillati</taxon>
        <taxon>Bacillota</taxon>
        <taxon>Clostridia</taxon>
        <taxon>Lachnospirales</taxon>
        <taxon>Lachnospiraceae</taxon>
        <taxon>Enterocloster</taxon>
    </lineage>
</organism>
<dbReference type="Proteomes" id="UP000005396">
    <property type="component" value="Unassembled WGS sequence"/>
</dbReference>
<dbReference type="EMBL" id="ABCC02000069">
    <property type="protein sequence ID" value="EDP12663.1"/>
    <property type="molecule type" value="Genomic_DNA"/>
</dbReference>
<accession>A8S4V9</accession>
<dbReference type="AlphaFoldDB" id="A8S4V9"/>